<dbReference type="Pfam" id="PF00445">
    <property type="entry name" value="Ribonuclease_T2"/>
    <property type="match status" value="1"/>
</dbReference>
<evidence type="ECO:0000313" key="4">
    <source>
        <dbReference type="Proteomes" id="UP000291301"/>
    </source>
</evidence>
<dbReference type="PROSITE" id="PS00531">
    <property type="entry name" value="RNASE_T2_2"/>
    <property type="match status" value="1"/>
</dbReference>
<dbReference type="InterPro" id="IPR033130">
    <property type="entry name" value="RNase_T2_His_AS_2"/>
</dbReference>
<dbReference type="CDD" id="cd01062">
    <property type="entry name" value="RNase_T2_prok"/>
    <property type="match status" value="1"/>
</dbReference>
<dbReference type="RefSeq" id="WP_131568248.1">
    <property type="nucleotide sequence ID" value="NZ_JAINFK010000002.1"/>
</dbReference>
<gene>
    <name evidence="3" type="ORF">E0D97_09630</name>
</gene>
<dbReference type="InterPro" id="IPR018188">
    <property type="entry name" value="RNase_T2_His_AS_1"/>
</dbReference>
<dbReference type="InterPro" id="IPR036430">
    <property type="entry name" value="RNase_T2-like_sf"/>
</dbReference>
<dbReference type="InterPro" id="IPR039378">
    <property type="entry name" value="RNase_T2_prok"/>
</dbReference>
<name>A0A4V2MPH3_9HYPH</name>
<organism evidence="3 4">
    <name type="scientific">Oricola cellulosilytica</name>
    <dbReference type="NCBI Taxonomy" id="1429082"/>
    <lineage>
        <taxon>Bacteria</taxon>
        <taxon>Pseudomonadati</taxon>
        <taxon>Pseudomonadota</taxon>
        <taxon>Alphaproteobacteria</taxon>
        <taxon>Hyphomicrobiales</taxon>
        <taxon>Ahrensiaceae</taxon>
        <taxon>Oricola</taxon>
    </lineage>
</organism>
<proteinExistence type="inferred from homology"/>
<dbReference type="Proteomes" id="UP000291301">
    <property type="component" value="Unassembled WGS sequence"/>
</dbReference>
<dbReference type="PROSITE" id="PS00530">
    <property type="entry name" value="RNASE_T2_1"/>
    <property type="match status" value="1"/>
</dbReference>
<dbReference type="EMBL" id="SJST01000003">
    <property type="protein sequence ID" value="TCD14327.1"/>
    <property type="molecule type" value="Genomic_DNA"/>
</dbReference>
<dbReference type="PROSITE" id="PS51257">
    <property type="entry name" value="PROKAR_LIPOPROTEIN"/>
    <property type="match status" value="1"/>
</dbReference>
<keyword evidence="4" id="KW-1185">Reference proteome</keyword>
<accession>A0A4V2MPH3</accession>
<dbReference type="PANTHER" id="PTHR11240">
    <property type="entry name" value="RIBONUCLEASE T2"/>
    <property type="match status" value="1"/>
</dbReference>
<evidence type="ECO:0000256" key="1">
    <source>
        <dbReference type="ARBA" id="ARBA00007469"/>
    </source>
</evidence>
<dbReference type="PANTHER" id="PTHR11240:SF22">
    <property type="entry name" value="RIBONUCLEASE T2"/>
    <property type="match status" value="1"/>
</dbReference>
<evidence type="ECO:0000256" key="2">
    <source>
        <dbReference type="RuleBase" id="RU004328"/>
    </source>
</evidence>
<dbReference type="Gene3D" id="3.90.730.10">
    <property type="entry name" value="Ribonuclease T2-like"/>
    <property type="match status" value="1"/>
</dbReference>
<dbReference type="SUPFAM" id="SSF55895">
    <property type="entry name" value="Ribonuclease Rh-like"/>
    <property type="match status" value="1"/>
</dbReference>
<evidence type="ECO:0000313" key="3">
    <source>
        <dbReference type="EMBL" id="TCD14327.1"/>
    </source>
</evidence>
<comment type="caution">
    <text evidence="3">The sequence shown here is derived from an EMBL/GenBank/DDBJ whole genome shotgun (WGS) entry which is preliminary data.</text>
</comment>
<dbReference type="GO" id="GO:0006401">
    <property type="term" value="P:RNA catabolic process"/>
    <property type="evidence" value="ECO:0007669"/>
    <property type="project" value="TreeGrafter"/>
</dbReference>
<dbReference type="GO" id="GO:0033897">
    <property type="term" value="F:ribonuclease T2 activity"/>
    <property type="evidence" value="ECO:0007669"/>
    <property type="project" value="InterPro"/>
</dbReference>
<dbReference type="OrthoDB" id="4720638at2"/>
<dbReference type="InterPro" id="IPR001568">
    <property type="entry name" value="RNase_T2-like"/>
</dbReference>
<dbReference type="GO" id="GO:0003723">
    <property type="term" value="F:RNA binding"/>
    <property type="evidence" value="ECO:0007669"/>
    <property type="project" value="InterPro"/>
</dbReference>
<protein>
    <submittedName>
        <fullName evidence="3">Ribonuclease</fullName>
    </submittedName>
</protein>
<dbReference type="AlphaFoldDB" id="A0A4V2MPH3"/>
<reference evidence="3 4" key="1">
    <citation type="journal article" date="2015" name="Antonie Van Leeuwenhoek">
        <title>Oricola cellulosilytica gen. nov., sp. nov., a cellulose-degrading bacterium of the family Phyllobacteriaceae isolated from surface seashore water, and emended descriptions of Mesorhizobium loti and Phyllobacterium myrsinacearum.</title>
        <authorList>
            <person name="Hameed A."/>
            <person name="Shahina M."/>
            <person name="Lai W.A."/>
            <person name="Lin S.Y."/>
            <person name="Young L.S."/>
            <person name="Liu Y.C."/>
            <person name="Hsu Y.H."/>
            <person name="Young C.C."/>
        </authorList>
    </citation>
    <scope>NUCLEOTIDE SEQUENCE [LARGE SCALE GENOMIC DNA]</scope>
    <source>
        <strain evidence="3 4">KCTC 52183</strain>
    </source>
</reference>
<comment type="similarity">
    <text evidence="1 2">Belongs to the RNase T2 family.</text>
</comment>
<sequence length="234" mass="25309">MRPPLPAGAALVVALVMAGCQEKGAASSSPPVEPMPRAADVPLGSGFDFYVLALSWSPSYCASEGDRANRQQCGARPSHGFVVHGLWPQFAQGYPADCETELPLSVERSMSDTMLDIMPSTGLVRHQWKKHGTCTGLSQADYFSVTRMARDRIAVPANFVRRDAHAALDPDDVEGAFIAANPDMPADAVAVTCDRRFLREVRICLSKDMTAFVSCPEVDRKDCPRDSAIMPPTP</sequence>